<dbReference type="GO" id="GO:0034040">
    <property type="term" value="F:ATPase-coupled lipid transmembrane transporter activity"/>
    <property type="evidence" value="ECO:0007669"/>
    <property type="project" value="TreeGrafter"/>
</dbReference>
<dbReference type="STRING" id="521096.Tpau_3566"/>
<dbReference type="RefSeq" id="WP_013128141.1">
    <property type="nucleotide sequence ID" value="NC_014158.1"/>
</dbReference>
<gene>
    <name evidence="13" type="ordered locus">Tpau_3566</name>
</gene>
<evidence type="ECO:0000259" key="11">
    <source>
        <dbReference type="PROSITE" id="PS50893"/>
    </source>
</evidence>
<keyword evidence="3 10" id="KW-0812">Transmembrane</keyword>
<keyword evidence="8 10" id="KW-0472">Membrane</keyword>
<dbReference type="InterPro" id="IPR036640">
    <property type="entry name" value="ABC1_TM_sf"/>
</dbReference>
<dbReference type="SMART" id="SM00382">
    <property type="entry name" value="AAA"/>
    <property type="match status" value="1"/>
</dbReference>
<dbReference type="InterPro" id="IPR027417">
    <property type="entry name" value="P-loop_NTPase"/>
</dbReference>
<keyword evidence="6" id="KW-1278">Translocase</keyword>
<comment type="similarity">
    <text evidence="9">Belongs to the ABC transporter superfamily. Siderophore-Fe(3+) uptake transporter (SIUT) (TC 3.A.1.21) family.</text>
</comment>
<feature type="transmembrane region" description="Helical" evidence="10">
    <location>
        <begin position="159"/>
        <end position="178"/>
    </location>
</feature>
<evidence type="ECO:0000256" key="4">
    <source>
        <dbReference type="ARBA" id="ARBA00022741"/>
    </source>
</evidence>
<dbReference type="InterPro" id="IPR039421">
    <property type="entry name" value="Type_1_exporter"/>
</dbReference>
<accession>D5UXC6</accession>
<dbReference type="KEGG" id="tpr:Tpau_3566"/>
<evidence type="ECO:0000313" key="13">
    <source>
        <dbReference type="EMBL" id="ADG80145.1"/>
    </source>
</evidence>
<dbReference type="Proteomes" id="UP000001213">
    <property type="component" value="Chromosome"/>
</dbReference>
<dbReference type="GO" id="GO:0005886">
    <property type="term" value="C:plasma membrane"/>
    <property type="evidence" value="ECO:0007669"/>
    <property type="project" value="UniProtKB-SubCell"/>
</dbReference>
<keyword evidence="2" id="KW-0997">Cell inner membrane</keyword>
<dbReference type="SUPFAM" id="SSF90123">
    <property type="entry name" value="ABC transporter transmembrane region"/>
    <property type="match status" value="1"/>
</dbReference>
<dbReference type="InterPro" id="IPR003439">
    <property type="entry name" value="ABC_transporter-like_ATP-bd"/>
</dbReference>
<feature type="domain" description="ABC transporter" evidence="11">
    <location>
        <begin position="299"/>
        <end position="519"/>
    </location>
</feature>
<organism evidence="13 14">
    <name type="scientific">Tsukamurella paurometabola (strain ATCC 8368 / DSM 20162 / CCUG 35730 / CIP 100753 / JCM 10117 / KCTC 9821 / NBRC 16120 / NCIMB 702349 / NCTC 13040)</name>
    <name type="common">Corynebacterium paurometabolum</name>
    <dbReference type="NCBI Taxonomy" id="521096"/>
    <lineage>
        <taxon>Bacteria</taxon>
        <taxon>Bacillati</taxon>
        <taxon>Actinomycetota</taxon>
        <taxon>Actinomycetes</taxon>
        <taxon>Mycobacteriales</taxon>
        <taxon>Tsukamurellaceae</taxon>
        <taxon>Tsukamurella</taxon>
    </lineage>
</organism>
<dbReference type="PROSITE" id="PS00211">
    <property type="entry name" value="ABC_TRANSPORTER_1"/>
    <property type="match status" value="1"/>
</dbReference>
<dbReference type="eggNOG" id="COG4987">
    <property type="taxonomic scope" value="Bacteria"/>
</dbReference>
<keyword evidence="14" id="KW-1185">Reference proteome</keyword>
<dbReference type="Gene3D" id="3.40.50.300">
    <property type="entry name" value="P-loop containing nucleotide triphosphate hydrolases"/>
    <property type="match status" value="1"/>
</dbReference>
<dbReference type="PANTHER" id="PTHR24221:SF654">
    <property type="entry name" value="ATP-BINDING CASSETTE SUB-FAMILY B MEMBER 6"/>
    <property type="match status" value="1"/>
</dbReference>
<evidence type="ECO:0000256" key="9">
    <source>
        <dbReference type="ARBA" id="ARBA00023455"/>
    </source>
</evidence>
<feature type="domain" description="ABC transmembrane type-1" evidence="12">
    <location>
        <begin position="19"/>
        <end position="300"/>
    </location>
</feature>
<dbReference type="HOGENOM" id="CLU_000604_84_9_11"/>
<keyword evidence="2" id="KW-1003">Cell membrane</keyword>
<dbReference type="InterPro" id="IPR011527">
    <property type="entry name" value="ABC1_TM_dom"/>
</dbReference>
<evidence type="ECO:0000256" key="5">
    <source>
        <dbReference type="ARBA" id="ARBA00022840"/>
    </source>
</evidence>
<keyword evidence="7 10" id="KW-1133">Transmembrane helix</keyword>
<dbReference type="Gene3D" id="1.20.1560.10">
    <property type="entry name" value="ABC transporter type 1, transmembrane domain"/>
    <property type="match status" value="1"/>
</dbReference>
<dbReference type="PROSITE" id="PS50929">
    <property type="entry name" value="ABC_TM1F"/>
    <property type="match status" value="1"/>
</dbReference>
<evidence type="ECO:0000256" key="2">
    <source>
        <dbReference type="ARBA" id="ARBA00022519"/>
    </source>
</evidence>
<dbReference type="PANTHER" id="PTHR24221">
    <property type="entry name" value="ATP-BINDING CASSETTE SUB-FAMILY B"/>
    <property type="match status" value="1"/>
</dbReference>
<evidence type="ECO:0000313" key="14">
    <source>
        <dbReference type="Proteomes" id="UP000001213"/>
    </source>
</evidence>
<evidence type="ECO:0000256" key="10">
    <source>
        <dbReference type="SAM" id="Phobius"/>
    </source>
</evidence>
<evidence type="ECO:0000256" key="1">
    <source>
        <dbReference type="ARBA" id="ARBA00004429"/>
    </source>
</evidence>
<evidence type="ECO:0000256" key="3">
    <source>
        <dbReference type="ARBA" id="ARBA00022692"/>
    </source>
</evidence>
<evidence type="ECO:0000256" key="7">
    <source>
        <dbReference type="ARBA" id="ARBA00022989"/>
    </source>
</evidence>
<evidence type="ECO:0000256" key="6">
    <source>
        <dbReference type="ARBA" id="ARBA00022967"/>
    </source>
</evidence>
<feature type="transmembrane region" description="Helical" evidence="10">
    <location>
        <begin position="52"/>
        <end position="72"/>
    </location>
</feature>
<dbReference type="InterPro" id="IPR017871">
    <property type="entry name" value="ABC_transporter-like_CS"/>
</dbReference>
<proteinExistence type="inferred from homology"/>
<evidence type="ECO:0000256" key="8">
    <source>
        <dbReference type="ARBA" id="ARBA00023136"/>
    </source>
</evidence>
<reference evidence="13 14" key="2">
    <citation type="journal article" date="2011" name="Stand. Genomic Sci.">
        <title>Complete genome sequence of Tsukamurella paurometabola type strain (no. 33).</title>
        <authorList>
            <person name="Munk A.C."/>
            <person name="Lapidus A."/>
            <person name="Lucas S."/>
            <person name="Nolan M."/>
            <person name="Tice H."/>
            <person name="Cheng J.F."/>
            <person name="Del Rio T.G."/>
            <person name="Goodwin L."/>
            <person name="Pitluck S."/>
            <person name="Liolios K."/>
            <person name="Huntemann M."/>
            <person name="Ivanova N."/>
            <person name="Mavromatis K."/>
            <person name="Mikhailova N."/>
            <person name="Pati A."/>
            <person name="Chen A."/>
            <person name="Palaniappan K."/>
            <person name="Tapia R."/>
            <person name="Han C."/>
            <person name="Land M."/>
            <person name="Hauser L."/>
            <person name="Chang Y.J."/>
            <person name="Jeffries C.D."/>
            <person name="Brettin T."/>
            <person name="Yasawong M."/>
            <person name="Brambilla E.M."/>
            <person name="Rohde M."/>
            <person name="Sikorski J."/>
            <person name="Goker M."/>
            <person name="Detter J.C."/>
            <person name="Woyke T."/>
            <person name="Bristow J."/>
            <person name="Eisen J.A."/>
            <person name="Markowitz V."/>
            <person name="Hugenholtz P."/>
            <person name="Kyrpides N.C."/>
            <person name="Klenk H.P."/>
        </authorList>
    </citation>
    <scope>NUCLEOTIDE SEQUENCE [LARGE SCALE GENOMIC DNA]</scope>
    <source>
        <strain evidence="14">ATCC 8368 / DSM 20162 / CCUG 35730 / CIP 100753 / JCM 10117 / KCTC 9821 / NBRC 16120 / NCIMB 702349 / NCTC 13040</strain>
    </source>
</reference>
<name>D5UXC6_TSUPD</name>
<comment type="subcellular location">
    <subcellularLocation>
        <location evidence="1">Cell inner membrane</location>
        <topology evidence="1">Multi-pass membrane protein</topology>
    </subcellularLocation>
</comment>
<feature type="transmembrane region" description="Helical" evidence="10">
    <location>
        <begin position="134"/>
        <end position="153"/>
    </location>
</feature>
<dbReference type="InterPro" id="IPR003593">
    <property type="entry name" value="AAA+_ATPase"/>
</dbReference>
<dbReference type="GO" id="GO:0016887">
    <property type="term" value="F:ATP hydrolysis activity"/>
    <property type="evidence" value="ECO:0007669"/>
    <property type="project" value="InterPro"/>
</dbReference>
<reference evidence="14" key="1">
    <citation type="submission" date="2010-03" db="EMBL/GenBank/DDBJ databases">
        <title>The complete chromosome of Tsukamurella paurometabola DSM 20162.</title>
        <authorList>
            <consortium name="US DOE Joint Genome Institute (JGI-PGF)"/>
            <person name="Lucas S."/>
            <person name="Copeland A."/>
            <person name="Lapidus A."/>
            <person name="Glavina del Rio T."/>
            <person name="Dalin E."/>
            <person name="Tice H."/>
            <person name="Bruce D."/>
            <person name="Goodwin L."/>
            <person name="Pitluck S."/>
            <person name="Kyrpides N."/>
            <person name="Mavromatis K."/>
            <person name="Ivanova N."/>
            <person name="Mikhailova N."/>
            <person name="Munk A.C."/>
            <person name="Brettin T."/>
            <person name="Detter J.C."/>
            <person name="Tapia R."/>
            <person name="Han C."/>
            <person name="Larimer F."/>
            <person name="Land M."/>
            <person name="Hauser L."/>
            <person name="Markowitz V."/>
            <person name="Cheng J.-F."/>
            <person name="Hugenholtz P."/>
            <person name="Woyke T."/>
            <person name="Wu D."/>
            <person name="Jando M."/>
            <person name="Brambilla E."/>
            <person name="Klenk H.-P."/>
            <person name="Eisen J.A."/>
        </authorList>
    </citation>
    <scope>NUCLEOTIDE SEQUENCE [LARGE SCALE GENOMIC DNA]</scope>
    <source>
        <strain evidence="14">ATCC 8368 / DSM 20162 / CCUG 35730 / CIP 100753 / JCM 10117 / KCTC 9821 / NBRC 16120 / NCIMB 702349 / NCTC 13040</strain>
    </source>
</reference>
<dbReference type="SUPFAM" id="SSF52540">
    <property type="entry name" value="P-loop containing nucleoside triphosphate hydrolases"/>
    <property type="match status" value="1"/>
</dbReference>
<dbReference type="Pfam" id="PF00005">
    <property type="entry name" value="ABC_tran"/>
    <property type="match status" value="1"/>
</dbReference>
<feature type="transmembrane region" description="Helical" evidence="10">
    <location>
        <begin position="239"/>
        <end position="262"/>
    </location>
</feature>
<keyword evidence="4" id="KW-0547">Nucleotide-binding</keyword>
<keyword evidence="5" id="KW-0067">ATP-binding</keyword>
<evidence type="ECO:0000259" key="12">
    <source>
        <dbReference type="PROSITE" id="PS50929"/>
    </source>
</evidence>
<dbReference type="EMBL" id="CP001966">
    <property type="protein sequence ID" value="ADG80145.1"/>
    <property type="molecule type" value="Genomic_DNA"/>
</dbReference>
<protein>
    <submittedName>
        <fullName evidence="13">Sigma 54 interacting domain protein</fullName>
    </submittedName>
</protein>
<dbReference type="PROSITE" id="PS50893">
    <property type="entry name" value="ABC_TRANSPORTER_2"/>
    <property type="match status" value="1"/>
</dbReference>
<sequence length="521" mass="53380">MRELLICLRAFRIRPLAVAGAVGAGVLTAGSALALAGLSAWLITKAWTMPPVLTLSLAVTAVRALGITRGLMRYVERLATHRMALSGLTELRVALYSRLAAAAPAETVRRTDGELLARTGSDVDAVGDALVRTIIPAAVAATVSLAAVGWMWFVDPAAGAVLAGCLVLAGLLAPWLVVRATRARAAAESAGSEAFGAAASAVLDHAGELAVVGRLDEIRARAERAETARRSAVDRAARIGALADAALPLAIGIAAVAALLLASGRAGHADATTLGILVLLPLSAFEALTPLPDAARQYVRSADAASRLAPLLTLPPVPGGTLPAPSHPALRLGGLTVAPGERLVVRGDSGAGKTTLLLALAGLDDRGGEVLVDGRPAADFADLPAAVAFFGEDAHVFATSILENCRVARGDATEEQARRALGAVGLGEWIDALPDGVRTPLEHGTESLSGGQRRRLLLARAVVSSAPVVVLDEPTEHLDRADAARLLAEILEPAGLFPGRTVVVAGHAEPPAGVPVHEVRR</sequence>
<dbReference type="GO" id="GO:0140359">
    <property type="term" value="F:ABC-type transporter activity"/>
    <property type="evidence" value="ECO:0007669"/>
    <property type="project" value="InterPro"/>
</dbReference>
<dbReference type="GO" id="GO:0005524">
    <property type="term" value="F:ATP binding"/>
    <property type="evidence" value="ECO:0007669"/>
    <property type="project" value="UniProtKB-KW"/>
</dbReference>
<dbReference type="AlphaFoldDB" id="D5UXC6"/>